<sequence>MTIHTLPLDPTRRPQTASSPVHQVPPNTPVTPTPASPGLTAATAPADPSPTILSHPRPISPRRTQHATRTTHSKRRSKFTHPSDADDESDVGGTDTDSSAEIESKILPPSASDLLPHNGKTDTLAQYANLRAFVSLVITPFFQGMFYGLGEGTAKVMLGRYFGVDPLIALGGGQQQGERKQRRGLSLAGLFGRGKKETIVAASLAEPELAFVGGLKTWAKDGDDEVESASVMPGFQSWLRVSTYAADTGLRALSMEDHNDAAVILRCEKR</sequence>
<proteinExistence type="predicted"/>
<feature type="region of interest" description="Disordered" evidence="1">
    <location>
        <begin position="1"/>
        <end position="100"/>
    </location>
</feature>
<dbReference type="VEuPathDB" id="FungiDB:SPPG_02482"/>
<feature type="compositionally biased region" description="Pro residues" evidence="1">
    <location>
        <begin position="26"/>
        <end position="35"/>
    </location>
</feature>
<dbReference type="EMBL" id="KQ257453">
    <property type="protein sequence ID" value="KND01975.1"/>
    <property type="molecule type" value="Genomic_DNA"/>
</dbReference>
<feature type="compositionally biased region" description="Basic residues" evidence="1">
    <location>
        <begin position="63"/>
        <end position="79"/>
    </location>
</feature>
<dbReference type="OrthoDB" id="2134946at2759"/>
<organism evidence="2 3">
    <name type="scientific">Spizellomyces punctatus (strain DAOM BR117)</name>
    <dbReference type="NCBI Taxonomy" id="645134"/>
    <lineage>
        <taxon>Eukaryota</taxon>
        <taxon>Fungi</taxon>
        <taxon>Fungi incertae sedis</taxon>
        <taxon>Chytridiomycota</taxon>
        <taxon>Chytridiomycota incertae sedis</taxon>
        <taxon>Chytridiomycetes</taxon>
        <taxon>Spizellomycetales</taxon>
        <taxon>Spizellomycetaceae</taxon>
        <taxon>Spizellomyces</taxon>
    </lineage>
</organism>
<evidence type="ECO:0000256" key="1">
    <source>
        <dbReference type="SAM" id="MobiDB-lite"/>
    </source>
</evidence>
<gene>
    <name evidence="2" type="ORF">SPPG_02482</name>
</gene>
<keyword evidence="3" id="KW-1185">Reference proteome</keyword>
<feature type="compositionally biased region" description="Low complexity" evidence="1">
    <location>
        <begin position="36"/>
        <end position="51"/>
    </location>
</feature>
<dbReference type="Proteomes" id="UP000053201">
    <property type="component" value="Unassembled WGS sequence"/>
</dbReference>
<dbReference type="InParanoid" id="A0A0L0HM33"/>
<dbReference type="GeneID" id="27686063"/>
<dbReference type="RefSeq" id="XP_016610014.1">
    <property type="nucleotide sequence ID" value="XM_016750769.1"/>
</dbReference>
<evidence type="ECO:0000313" key="3">
    <source>
        <dbReference type="Proteomes" id="UP000053201"/>
    </source>
</evidence>
<dbReference type="AlphaFoldDB" id="A0A0L0HM33"/>
<name>A0A0L0HM33_SPIPD</name>
<accession>A0A0L0HM33</accession>
<evidence type="ECO:0000313" key="2">
    <source>
        <dbReference type="EMBL" id="KND01975.1"/>
    </source>
</evidence>
<reference evidence="2 3" key="1">
    <citation type="submission" date="2009-08" db="EMBL/GenBank/DDBJ databases">
        <title>The Genome Sequence of Spizellomyces punctatus strain DAOM BR117.</title>
        <authorList>
            <consortium name="The Broad Institute Genome Sequencing Platform"/>
            <person name="Russ C."/>
            <person name="Cuomo C."/>
            <person name="Shea T."/>
            <person name="Young S.K."/>
            <person name="Zeng Q."/>
            <person name="Koehrsen M."/>
            <person name="Haas B."/>
            <person name="Borodovsky M."/>
            <person name="Guigo R."/>
            <person name="Alvarado L."/>
            <person name="Berlin A."/>
            <person name="Bochicchio J."/>
            <person name="Borenstein D."/>
            <person name="Chapman S."/>
            <person name="Chen Z."/>
            <person name="Engels R."/>
            <person name="Freedman E."/>
            <person name="Gellesch M."/>
            <person name="Goldberg J."/>
            <person name="Griggs A."/>
            <person name="Gujja S."/>
            <person name="Heiman D."/>
            <person name="Hepburn T."/>
            <person name="Howarth C."/>
            <person name="Jen D."/>
            <person name="Larson L."/>
            <person name="Lewis B."/>
            <person name="Mehta T."/>
            <person name="Park D."/>
            <person name="Pearson M."/>
            <person name="Roberts A."/>
            <person name="Saif S."/>
            <person name="Shenoy N."/>
            <person name="Sisk P."/>
            <person name="Stolte C."/>
            <person name="Sykes S."/>
            <person name="Thomson T."/>
            <person name="Walk T."/>
            <person name="White J."/>
            <person name="Yandava C."/>
            <person name="Burger G."/>
            <person name="Gray M.W."/>
            <person name="Holland P.W.H."/>
            <person name="King N."/>
            <person name="Lang F.B.F."/>
            <person name="Roger A.J."/>
            <person name="Ruiz-Trillo I."/>
            <person name="Lander E."/>
            <person name="Nusbaum C."/>
        </authorList>
    </citation>
    <scope>NUCLEOTIDE SEQUENCE [LARGE SCALE GENOMIC DNA]</scope>
    <source>
        <strain evidence="2 3">DAOM BR117</strain>
    </source>
</reference>
<protein>
    <submittedName>
        <fullName evidence="2">Uncharacterized protein</fullName>
    </submittedName>
</protein>